<organism evidence="5 6">
    <name type="scientific">Anaeromyces robustus</name>
    <dbReference type="NCBI Taxonomy" id="1754192"/>
    <lineage>
        <taxon>Eukaryota</taxon>
        <taxon>Fungi</taxon>
        <taxon>Fungi incertae sedis</taxon>
        <taxon>Chytridiomycota</taxon>
        <taxon>Chytridiomycota incertae sedis</taxon>
        <taxon>Neocallimastigomycetes</taxon>
        <taxon>Neocallimastigales</taxon>
        <taxon>Neocallimastigaceae</taxon>
        <taxon>Anaeromyces</taxon>
    </lineage>
</organism>
<keyword evidence="1 2" id="KW-0694">RNA-binding</keyword>
<dbReference type="Pfam" id="PF00076">
    <property type="entry name" value="RRM_1"/>
    <property type="match status" value="1"/>
</dbReference>
<dbReference type="SUPFAM" id="SSF54928">
    <property type="entry name" value="RNA-binding domain, RBD"/>
    <property type="match status" value="1"/>
</dbReference>
<dbReference type="STRING" id="1754192.A0A1Y1XGS9"/>
<dbReference type="GO" id="GO:0003729">
    <property type="term" value="F:mRNA binding"/>
    <property type="evidence" value="ECO:0007669"/>
    <property type="project" value="TreeGrafter"/>
</dbReference>
<evidence type="ECO:0000256" key="3">
    <source>
        <dbReference type="SAM" id="MobiDB-lite"/>
    </source>
</evidence>
<evidence type="ECO:0000256" key="2">
    <source>
        <dbReference type="PROSITE-ProRule" id="PRU00176"/>
    </source>
</evidence>
<dbReference type="GO" id="GO:0005634">
    <property type="term" value="C:nucleus"/>
    <property type="evidence" value="ECO:0007669"/>
    <property type="project" value="TreeGrafter"/>
</dbReference>
<evidence type="ECO:0000256" key="1">
    <source>
        <dbReference type="ARBA" id="ARBA00022884"/>
    </source>
</evidence>
<sequence>MTSLLDMSLDEQILKSKRENKGSFRRNNRKSNHSRDINDQWKHDKYEDNNRDRRQILSRIGGRHGQNNDKSAILITNLHWEVSENDLKSLFEKVGEVNKVRIKYDKAGRSDGEATVIFNSSSAARKAIDKYDGVELDGMEMSIKMDDSYSKRNNNDSKRSGRGSILSRLGQGKGFKNKQFNRSNNNKSNRNSRRRVHKETVTKEMLDEEMDRYMSNEMDVEENNDGSTSARNLVSYVDEDEPVKGEINNA</sequence>
<reference evidence="5 6" key="2">
    <citation type="submission" date="2016-08" db="EMBL/GenBank/DDBJ databases">
        <title>Pervasive Adenine N6-methylation of Active Genes in Fungi.</title>
        <authorList>
            <consortium name="DOE Joint Genome Institute"/>
            <person name="Mondo S.J."/>
            <person name="Dannebaum R.O."/>
            <person name="Kuo R.C."/>
            <person name="Labutti K."/>
            <person name="Haridas S."/>
            <person name="Kuo A."/>
            <person name="Salamov A."/>
            <person name="Ahrendt S.R."/>
            <person name="Lipzen A."/>
            <person name="Sullivan W."/>
            <person name="Andreopoulos W.B."/>
            <person name="Clum A."/>
            <person name="Lindquist E."/>
            <person name="Daum C."/>
            <person name="Ramamoorthy G.K."/>
            <person name="Gryganskyi A."/>
            <person name="Culley D."/>
            <person name="Magnuson J.K."/>
            <person name="James T.Y."/>
            <person name="O'Malley M.A."/>
            <person name="Stajich J.E."/>
            <person name="Spatafora J.W."/>
            <person name="Visel A."/>
            <person name="Grigoriev I.V."/>
        </authorList>
    </citation>
    <scope>NUCLEOTIDE SEQUENCE [LARGE SCALE GENOMIC DNA]</scope>
    <source>
        <strain evidence="5 6">S4</strain>
    </source>
</reference>
<dbReference type="Gene3D" id="3.30.70.330">
    <property type="match status" value="1"/>
</dbReference>
<dbReference type="InterPro" id="IPR035979">
    <property type="entry name" value="RBD_domain_sf"/>
</dbReference>
<feature type="compositionally biased region" description="Low complexity" evidence="3">
    <location>
        <begin position="177"/>
        <end position="189"/>
    </location>
</feature>
<dbReference type="EMBL" id="MCFG01000043">
    <property type="protein sequence ID" value="ORX84959.1"/>
    <property type="molecule type" value="Genomic_DNA"/>
</dbReference>
<feature type="domain" description="RRM" evidence="4">
    <location>
        <begin position="71"/>
        <end position="148"/>
    </location>
</feature>
<dbReference type="PANTHER" id="PTHR19965:SF82">
    <property type="entry name" value="THO COMPLEX SUBUNIT 4"/>
    <property type="match status" value="1"/>
</dbReference>
<comment type="caution">
    <text evidence="5">The sequence shown here is derived from an EMBL/GenBank/DDBJ whole genome shotgun (WGS) entry which is preliminary data.</text>
</comment>
<protein>
    <recommendedName>
        <fullName evidence="4">RRM domain-containing protein</fullName>
    </recommendedName>
</protein>
<dbReference type="CDD" id="cd12418">
    <property type="entry name" value="RRM_Aly_REF_like"/>
    <property type="match status" value="1"/>
</dbReference>
<dbReference type="InterPro" id="IPR012677">
    <property type="entry name" value="Nucleotide-bd_a/b_plait_sf"/>
</dbReference>
<feature type="compositionally biased region" description="Basic and acidic residues" evidence="3">
    <location>
        <begin position="146"/>
        <end position="159"/>
    </location>
</feature>
<gene>
    <name evidence="5" type="ORF">BCR32DRAFT_291021</name>
</gene>
<reference evidence="5 6" key="1">
    <citation type="submission" date="2016-08" db="EMBL/GenBank/DDBJ databases">
        <title>A Parts List for Fungal Cellulosomes Revealed by Comparative Genomics.</title>
        <authorList>
            <consortium name="DOE Joint Genome Institute"/>
            <person name="Haitjema C.H."/>
            <person name="Gilmore S.P."/>
            <person name="Henske J.K."/>
            <person name="Solomon K.V."/>
            <person name="De Groot R."/>
            <person name="Kuo A."/>
            <person name="Mondo S.J."/>
            <person name="Salamov A.A."/>
            <person name="Labutti K."/>
            <person name="Zhao Z."/>
            <person name="Chiniquy J."/>
            <person name="Barry K."/>
            <person name="Brewer H.M."/>
            <person name="Purvine S.O."/>
            <person name="Wright A.T."/>
            <person name="Boxma B."/>
            <person name="Van Alen T."/>
            <person name="Hackstein J.H."/>
            <person name="Baker S.E."/>
            <person name="Grigoriev I.V."/>
            <person name="O'Malley M.A."/>
        </authorList>
    </citation>
    <scope>NUCLEOTIDE SEQUENCE [LARGE SCALE GENOMIC DNA]</scope>
    <source>
        <strain evidence="5 6">S4</strain>
    </source>
</reference>
<feature type="compositionally biased region" description="Basic residues" evidence="3">
    <location>
        <begin position="23"/>
        <end position="32"/>
    </location>
</feature>
<accession>A0A1Y1XGS9</accession>
<dbReference type="InterPro" id="IPR000504">
    <property type="entry name" value="RRM_dom"/>
</dbReference>
<dbReference type="PANTHER" id="PTHR19965">
    <property type="entry name" value="RNA AND EXPORT FACTOR BINDING PROTEIN"/>
    <property type="match status" value="1"/>
</dbReference>
<name>A0A1Y1XGS9_9FUNG</name>
<dbReference type="PROSITE" id="PS50102">
    <property type="entry name" value="RRM"/>
    <property type="match status" value="1"/>
</dbReference>
<dbReference type="GO" id="GO:0006406">
    <property type="term" value="P:mRNA export from nucleus"/>
    <property type="evidence" value="ECO:0007669"/>
    <property type="project" value="TreeGrafter"/>
</dbReference>
<proteinExistence type="predicted"/>
<keyword evidence="6" id="KW-1185">Reference proteome</keyword>
<feature type="region of interest" description="Disordered" evidence="3">
    <location>
        <begin position="146"/>
        <end position="250"/>
    </location>
</feature>
<dbReference type="InterPro" id="IPR051229">
    <property type="entry name" value="ALYREF_mRNA_export"/>
</dbReference>
<evidence type="ECO:0000259" key="4">
    <source>
        <dbReference type="PROSITE" id="PS50102"/>
    </source>
</evidence>
<dbReference type="SMART" id="SM00360">
    <property type="entry name" value="RRM"/>
    <property type="match status" value="1"/>
</dbReference>
<feature type="compositionally biased region" description="Basic and acidic residues" evidence="3">
    <location>
        <begin position="33"/>
        <end position="50"/>
    </location>
</feature>
<evidence type="ECO:0000313" key="6">
    <source>
        <dbReference type="Proteomes" id="UP000193944"/>
    </source>
</evidence>
<dbReference type="OrthoDB" id="346839at2759"/>
<feature type="region of interest" description="Disordered" evidence="3">
    <location>
        <begin position="16"/>
        <end position="50"/>
    </location>
</feature>
<evidence type="ECO:0000313" key="5">
    <source>
        <dbReference type="EMBL" id="ORX84959.1"/>
    </source>
</evidence>
<dbReference type="Proteomes" id="UP000193944">
    <property type="component" value="Unassembled WGS sequence"/>
</dbReference>
<dbReference type="AlphaFoldDB" id="A0A1Y1XGS9"/>